<accession>A0A9N9HLL8</accession>
<dbReference type="EMBL" id="CAJVPL010013129">
    <property type="protein sequence ID" value="CAG8687873.1"/>
    <property type="molecule type" value="Genomic_DNA"/>
</dbReference>
<evidence type="ECO:0000313" key="2">
    <source>
        <dbReference type="EMBL" id="CAG8687873.1"/>
    </source>
</evidence>
<evidence type="ECO:0000313" key="3">
    <source>
        <dbReference type="Proteomes" id="UP000789831"/>
    </source>
</evidence>
<keyword evidence="3" id="KW-1185">Reference proteome</keyword>
<feature type="non-terminal residue" evidence="2">
    <location>
        <position position="1"/>
    </location>
</feature>
<gene>
    <name evidence="2" type="ORF">AGERDE_LOCUS12993</name>
</gene>
<keyword evidence="1" id="KW-1133">Transmembrane helix</keyword>
<keyword evidence="1" id="KW-0472">Membrane</keyword>
<name>A0A9N9HLL8_9GLOM</name>
<protein>
    <submittedName>
        <fullName evidence="2">5454_t:CDS:1</fullName>
    </submittedName>
</protein>
<evidence type="ECO:0000256" key="1">
    <source>
        <dbReference type="SAM" id="Phobius"/>
    </source>
</evidence>
<proteinExistence type="predicted"/>
<dbReference type="AlphaFoldDB" id="A0A9N9HLL8"/>
<sequence>EDHVISAHHFLKGPHTVASELCFDWSTDLIIVIGFTTPLLAGILPLSSVHCDATYKMAKGCFELYGIISNVEGAGFPVAYLILNTMKVPNNEEQMELRTTALAGFLRSLYEVVTEFDFIDPTFKPDLERIEPEKHFNMHSKIPINAAEWFLTADEIRKSVVHEIYDFCAENDLVLLWVYLWSAWYKMP</sequence>
<dbReference type="OrthoDB" id="2441238at2759"/>
<dbReference type="Proteomes" id="UP000789831">
    <property type="component" value="Unassembled WGS sequence"/>
</dbReference>
<organism evidence="2 3">
    <name type="scientific">Ambispora gerdemannii</name>
    <dbReference type="NCBI Taxonomy" id="144530"/>
    <lineage>
        <taxon>Eukaryota</taxon>
        <taxon>Fungi</taxon>
        <taxon>Fungi incertae sedis</taxon>
        <taxon>Mucoromycota</taxon>
        <taxon>Glomeromycotina</taxon>
        <taxon>Glomeromycetes</taxon>
        <taxon>Archaeosporales</taxon>
        <taxon>Ambisporaceae</taxon>
        <taxon>Ambispora</taxon>
    </lineage>
</organism>
<feature type="transmembrane region" description="Helical" evidence="1">
    <location>
        <begin position="29"/>
        <end position="49"/>
    </location>
</feature>
<keyword evidence="1" id="KW-0812">Transmembrane</keyword>
<reference evidence="2" key="1">
    <citation type="submission" date="2021-06" db="EMBL/GenBank/DDBJ databases">
        <authorList>
            <person name="Kallberg Y."/>
            <person name="Tangrot J."/>
            <person name="Rosling A."/>
        </authorList>
    </citation>
    <scope>NUCLEOTIDE SEQUENCE</scope>
    <source>
        <strain evidence="2">MT106</strain>
    </source>
</reference>
<comment type="caution">
    <text evidence="2">The sequence shown here is derived from an EMBL/GenBank/DDBJ whole genome shotgun (WGS) entry which is preliminary data.</text>
</comment>
<feature type="non-terminal residue" evidence="2">
    <location>
        <position position="188"/>
    </location>
</feature>